<evidence type="ECO:0000256" key="8">
    <source>
        <dbReference type="ARBA" id="ARBA00024334"/>
    </source>
</evidence>
<evidence type="ECO:0000256" key="2">
    <source>
        <dbReference type="ARBA" id="ARBA00011245"/>
    </source>
</evidence>
<evidence type="ECO:0000256" key="3">
    <source>
        <dbReference type="ARBA" id="ARBA00022527"/>
    </source>
</evidence>
<comment type="caution">
    <text evidence="13">The sequence shown here is derived from an EMBL/GenBank/DDBJ whole genome shotgun (WGS) entry which is preliminary data.</text>
</comment>
<accession>A0AA36HNL6</accession>
<proteinExistence type="inferred from homology"/>
<protein>
    <recommendedName>
        <fullName evidence="15">Calcium-dependent protein kinase</fullName>
    </recommendedName>
</protein>
<dbReference type="PROSITE" id="PS50011">
    <property type="entry name" value="PROTEIN_KINASE_DOM"/>
    <property type="match status" value="1"/>
</dbReference>
<evidence type="ECO:0000259" key="11">
    <source>
        <dbReference type="PROSITE" id="PS50011"/>
    </source>
</evidence>
<evidence type="ECO:0000256" key="7">
    <source>
        <dbReference type="ARBA" id="ARBA00022840"/>
    </source>
</evidence>
<dbReference type="SUPFAM" id="SSF47473">
    <property type="entry name" value="EF-hand"/>
    <property type="match status" value="1"/>
</dbReference>
<dbReference type="GO" id="GO:0004674">
    <property type="term" value="F:protein serine/threonine kinase activity"/>
    <property type="evidence" value="ECO:0007669"/>
    <property type="project" value="UniProtKB-KW"/>
</dbReference>
<keyword evidence="14" id="KW-1185">Reference proteome</keyword>
<feature type="non-terminal residue" evidence="13">
    <location>
        <position position="429"/>
    </location>
</feature>
<dbReference type="Proteomes" id="UP001178507">
    <property type="component" value="Unassembled WGS sequence"/>
</dbReference>
<evidence type="ECO:0000313" key="14">
    <source>
        <dbReference type="Proteomes" id="UP001178507"/>
    </source>
</evidence>
<keyword evidence="5 9" id="KW-0547">Nucleotide-binding</keyword>
<dbReference type="GO" id="GO:0005509">
    <property type="term" value="F:calcium ion binding"/>
    <property type="evidence" value="ECO:0007669"/>
    <property type="project" value="InterPro"/>
</dbReference>
<dbReference type="SMART" id="SM00220">
    <property type="entry name" value="S_TKc"/>
    <property type="match status" value="1"/>
</dbReference>
<dbReference type="InterPro" id="IPR008271">
    <property type="entry name" value="Ser/Thr_kinase_AS"/>
</dbReference>
<comment type="cofactor">
    <cofactor evidence="1">
        <name>Mg(2+)</name>
        <dbReference type="ChEBI" id="CHEBI:18420"/>
    </cofactor>
</comment>
<evidence type="ECO:0000313" key="13">
    <source>
        <dbReference type="EMBL" id="CAJ1372484.1"/>
    </source>
</evidence>
<dbReference type="Gene3D" id="3.30.200.20">
    <property type="entry name" value="Phosphorylase Kinase, domain 1"/>
    <property type="match status" value="1"/>
</dbReference>
<gene>
    <name evidence="13" type="ORF">EVOR1521_LOCUS2559</name>
</gene>
<evidence type="ECO:0000256" key="10">
    <source>
        <dbReference type="RuleBase" id="RU000304"/>
    </source>
</evidence>
<feature type="non-terminal residue" evidence="13">
    <location>
        <position position="1"/>
    </location>
</feature>
<comment type="subunit">
    <text evidence="2">Monomer.</text>
</comment>
<dbReference type="PROSITE" id="PS00108">
    <property type="entry name" value="PROTEIN_KINASE_ST"/>
    <property type="match status" value="1"/>
</dbReference>
<dbReference type="FunFam" id="1.10.510.10:FF:000571">
    <property type="entry name" value="Maternal embryonic leucine zipper kinase"/>
    <property type="match status" value="1"/>
</dbReference>
<evidence type="ECO:0000259" key="12">
    <source>
        <dbReference type="PROSITE" id="PS50222"/>
    </source>
</evidence>
<comment type="similarity">
    <text evidence="8">Belongs to the protein kinase superfamily. Ser/Thr protein kinase family. CDPK subfamily.</text>
</comment>
<dbReference type="InterPro" id="IPR011009">
    <property type="entry name" value="Kinase-like_dom_sf"/>
</dbReference>
<organism evidence="13 14">
    <name type="scientific">Effrenium voratum</name>
    <dbReference type="NCBI Taxonomy" id="2562239"/>
    <lineage>
        <taxon>Eukaryota</taxon>
        <taxon>Sar</taxon>
        <taxon>Alveolata</taxon>
        <taxon>Dinophyceae</taxon>
        <taxon>Suessiales</taxon>
        <taxon>Symbiodiniaceae</taxon>
        <taxon>Effrenium</taxon>
    </lineage>
</organism>
<evidence type="ECO:0008006" key="15">
    <source>
        <dbReference type="Google" id="ProtNLM"/>
    </source>
</evidence>
<keyword evidence="7 9" id="KW-0067">ATP-binding</keyword>
<reference evidence="13" key="1">
    <citation type="submission" date="2023-08" db="EMBL/GenBank/DDBJ databases">
        <authorList>
            <person name="Chen Y."/>
            <person name="Shah S."/>
            <person name="Dougan E. K."/>
            <person name="Thang M."/>
            <person name="Chan C."/>
        </authorList>
    </citation>
    <scope>NUCLEOTIDE SEQUENCE</scope>
</reference>
<evidence type="ECO:0000256" key="6">
    <source>
        <dbReference type="ARBA" id="ARBA00022777"/>
    </source>
</evidence>
<dbReference type="Gene3D" id="1.10.510.10">
    <property type="entry name" value="Transferase(Phosphotransferase) domain 1"/>
    <property type="match status" value="1"/>
</dbReference>
<dbReference type="Gene3D" id="1.10.238.10">
    <property type="entry name" value="EF-hand"/>
    <property type="match status" value="2"/>
</dbReference>
<evidence type="ECO:0000256" key="5">
    <source>
        <dbReference type="ARBA" id="ARBA00022741"/>
    </source>
</evidence>
<dbReference type="PANTHER" id="PTHR24349">
    <property type="entry name" value="SERINE/THREONINE-PROTEIN KINASE"/>
    <property type="match status" value="1"/>
</dbReference>
<keyword evidence="4" id="KW-0808">Transferase</keyword>
<dbReference type="Pfam" id="PF00069">
    <property type="entry name" value="Pkinase"/>
    <property type="match status" value="1"/>
</dbReference>
<evidence type="ECO:0000256" key="4">
    <source>
        <dbReference type="ARBA" id="ARBA00022679"/>
    </source>
</evidence>
<dbReference type="PROSITE" id="PS00107">
    <property type="entry name" value="PROTEIN_KINASE_ATP"/>
    <property type="match status" value="1"/>
</dbReference>
<dbReference type="AlphaFoldDB" id="A0AA36HNL6"/>
<dbReference type="InterPro" id="IPR011992">
    <property type="entry name" value="EF-hand-dom_pair"/>
</dbReference>
<dbReference type="CDD" id="cd05117">
    <property type="entry name" value="STKc_CAMK"/>
    <property type="match status" value="1"/>
</dbReference>
<feature type="domain" description="EF-hand" evidence="12">
    <location>
        <begin position="367"/>
        <end position="402"/>
    </location>
</feature>
<dbReference type="InterPro" id="IPR017441">
    <property type="entry name" value="Protein_kinase_ATP_BS"/>
</dbReference>
<sequence>SKAREFLAVRFVADLSAARVGPELEASMGQTVGTESGLDNVIKRAESRVGKFTISGRYHRKPRKMEDDYIILKKNVLGSGYNGKVYEARGRTGGGTYAVKGFKLVGVPKEKKEELEAECEIFLGMDHPHVARLVDVYESEEQLALVMECMSGGELFARVQKLKRFTEQAAADAAYQMLLALNYIHSIGVVHRDIKLENFLYEKQDSNFLKLIDFGFSKIWKPNTTMRLSCGTLAYVAPEVLDQNYTSQCDMWSLGVTIFILLFGYMPFSGNEDKQISDIKHGKYTVKPAKWDGVSSVAKDFVKQLLVVKPGVRLTAEDALKHAFIAKRENLKTDVNPDIVSALVDFGNASSFRRACMSMMAWSLTADERAKVREAFIEMDLDKTGAIKLGEFKKVLMDKCHIRGDEATKIFQALDTTHTDEIHYSEFLA</sequence>
<evidence type="ECO:0000256" key="9">
    <source>
        <dbReference type="PROSITE-ProRule" id="PRU10141"/>
    </source>
</evidence>
<name>A0AA36HNL6_9DINO</name>
<dbReference type="InterPro" id="IPR050205">
    <property type="entry name" value="CDPK_Ser/Thr_kinases"/>
</dbReference>
<dbReference type="SUPFAM" id="SSF56112">
    <property type="entry name" value="Protein kinase-like (PK-like)"/>
    <property type="match status" value="1"/>
</dbReference>
<keyword evidence="3 10" id="KW-0723">Serine/threonine-protein kinase</keyword>
<dbReference type="EMBL" id="CAUJNA010000137">
    <property type="protein sequence ID" value="CAJ1372484.1"/>
    <property type="molecule type" value="Genomic_DNA"/>
</dbReference>
<feature type="binding site" evidence="9">
    <location>
        <position position="100"/>
    </location>
    <ligand>
        <name>ATP</name>
        <dbReference type="ChEBI" id="CHEBI:30616"/>
    </ligand>
</feature>
<keyword evidence="6" id="KW-0418">Kinase</keyword>
<dbReference type="Pfam" id="PF13499">
    <property type="entry name" value="EF-hand_7"/>
    <property type="match status" value="1"/>
</dbReference>
<dbReference type="GO" id="GO:0005524">
    <property type="term" value="F:ATP binding"/>
    <property type="evidence" value="ECO:0007669"/>
    <property type="project" value="UniProtKB-UniRule"/>
</dbReference>
<evidence type="ECO:0000256" key="1">
    <source>
        <dbReference type="ARBA" id="ARBA00001946"/>
    </source>
</evidence>
<feature type="domain" description="Protein kinase" evidence="11">
    <location>
        <begin position="71"/>
        <end position="325"/>
    </location>
</feature>
<dbReference type="PROSITE" id="PS50222">
    <property type="entry name" value="EF_HAND_2"/>
    <property type="match status" value="1"/>
</dbReference>
<dbReference type="InterPro" id="IPR000719">
    <property type="entry name" value="Prot_kinase_dom"/>
</dbReference>
<dbReference type="InterPro" id="IPR002048">
    <property type="entry name" value="EF_hand_dom"/>
</dbReference>